<dbReference type="CDD" id="cd04301">
    <property type="entry name" value="NAT_SF"/>
    <property type="match status" value="1"/>
</dbReference>
<dbReference type="InterPro" id="IPR011761">
    <property type="entry name" value="ATP-grasp"/>
</dbReference>
<comment type="caution">
    <text evidence="4">The sequence shown here is derived from an EMBL/GenBank/DDBJ whole genome shotgun (WGS) entry which is preliminary data.</text>
</comment>
<dbReference type="SUPFAM" id="SSF56059">
    <property type="entry name" value="Glutathione synthetase ATP-binding domain-like"/>
    <property type="match status" value="1"/>
</dbReference>
<dbReference type="EMBL" id="JACHMW010000001">
    <property type="protein sequence ID" value="MBB5847983.1"/>
    <property type="molecule type" value="Genomic_DNA"/>
</dbReference>
<accession>A0A7W9JHG4</accession>
<feature type="domain" description="N-acetyltransferase" evidence="3">
    <location>
        <begin position="26"/>
        <end position="177"/>
    </location>
</feature>
<dbReference type="InterPro" id="IPR000182">
    <property type="entry name" value="GNAT_dom"/>
</dbReference>
<dbReference type="InterPro" id="IPR032875">
    <property type="entry name" value="Succ_CoA_lig_flav_dom"/>
</dbReference>
<dbReference type="RefSeq" id="WP_158493219.1">
    <property type="nucleotide sequence ID" value="NZ_BAABAG010000005.1"/>
</dbReference>
<dbReference type="AlphaFoldDB" id="A0A7W9JHG4"/>
<dbReference type="InterPro" id="IPR003781">
    <property type="entry name" value="CoA-bd"/>
</dbReference>
<proteinExistence type="predicted"/>
<dbReference type="InterPro" id="IPR013815">
    <property type="entry name" value="ATP_grasp_subdomain_1"/>
</dbReference>
<dbReference type="SUPFAM" id="SSF55729">
    <property type="entry name" value="Acyl-CoA N-acyltransferases (Nat)"/>
    <property type="match status" value="1"/>
</dbReference>
<dbReference type="SUPFAM" id="SSF51735">
    <property type="entry name" value="NAD(P)-binding Rossmann-fold domains"/>
    <property type="match status" value="1"/>
</dbReference>
<keyword evidence="1" id="KW-0547">Nucleotide-binding</keyword>
<dbReference type="GO" id="GO:0005524">
    <property type="term" value="F:ATP binding"/>
    <property type="evidence" value="ECO:0007669"/>
    <property type="project" value="UniProtKB-UniRule"/>
</dbReference>
<evidence type="ECO:0000256" key="1">
    <source>
        <dbReference type="PROSITE-ProRule" id="PRU00409"/>
    </source>
</evidence>
<dbReference type="Gene3D" id="3.40.630.30">
    <property type="match status" value="1"/>
</dbReference>
<dbReference type="Pfam" id="PF13549">
    <property type="entry name" value="ATP-grasp_5"/>
    <property type="match status" value="1"/>
</dbReference>
<dbReference type="PROSITE" id="PS50975">
    <property type="entry name" value="ATP_GRASP"/>
    <property type="match status" value="1"/>
</dbReference>
<dbReference type="Proteomes" id="UP000567246">
    <property type="component" value="Unassembled WGS sequence"/>
</dbReference>
<keyword evidence="4" id="KW-0687">Ribonucleoprotein</keyword>
<dbReference type="GO" id="GO:0016747">
    <property type="term" value="F:acyltransferase activity, transferring groups other than amino-acyl groups"/>
    <property type="evidence" value="ECO:0007669"/>
    <property type="project" value="InterPro"/>
</dbReference>
<dbReference type="Pfam" id="PF13607">
    <property type="entry name" value="Succ_CoA_lig"/>
    <property type="match status" value="1"/>
</dbReference>
<dbReference type="SMART" id="SM00881">
    <property type="entry name" value="CoA_binding"/>
    <property type="match status" value="1"/>
</dbReference>
<reference evidence="4 5" key="1">
    <citation type="submission" date="2020-08" db="EMBL/GenBank/DDBJ databases">
        <title>Sequencing the genomes of 1000 actinobacteria strains.</title>
        <authorList>
            <person name="Klenk H.-P."/>
        </authorList>
    </citation>
    <scope>NUCLEOTIDE SEQUENCE [LARGE SCALE GENOMIC DNA]</scope>
    <source>
        <strain evidence="4 5">DSM 17945</strain>
    </source>
</reference>
<evidence type="ECO:0000259" key="3">
    <source>
        <dbReference type="PROSITE" id="PS51186"/>
    </source>
</evidence>
<dbReference type="GO" id="GO:0046872">
    <property type="term" value="F:metal ion binding"/>
    <property type="evidence" value="ECO:0007669"/>
    <property type="project" value="InterPro"/>
</dbReference>
<protein>
    <submittedName>
        <fullName evidence="4">Acyl-CoA synthetase (NDP forming)/ribosomal protein S18 acetylase RimI-like enzyme</fullName>
    </submittedName>
</protein>
<dbReference type="GO" id="GO:0005840">
    <property type="term" value="C:ribosome"/>
    <property type="evidence" value="ECO:0007669"/>
    <property type="project" value="UniProtKB-KW"/>
</dbReference>
<dbReference type="Pfam" id="PF13380">
    <property type="entry name" value="CoA_binding_2"/>
    <property type="match status" value="1"/>
</dbReference>
<keyword evidence="1" id="KW-0067">ATP-binding</keyword>
<dbReference type="PROSITE" id="PS51186">
    <property type="entry name" value="GNAT"/>
    <property type="match status" value="1"/>
</dbReference>
<dbReference type="Gene3D" id="3.40.50.720">
    <property type="entry name" value="NAD(P)-binding Rossmann-like Domain"/>
    <property type="match status" value="1"/>
</dbReference>
<dbReference type="Gene3D" id="3.30.1490.20">
    <property type="entry name" value="ATP-grasp fold, A domain"/>
    <property type="match status" value="1"/>
</dbReference>
<dbReference type="PANTHER" id="PTHR42793:SF1">
    <property type="entry name" value="PEPTIDYL-LYSINE N-ACETYLTRANSFERASE PATZ"/>
    <property type="match status" value="1"/>
</dbReference>
<dbReference type="PANTHER" id="PTHR42793">
    <property type="entry name" value="COA BINDING DOMAIN CONTAINING PROTEIN"/>
    <property type="match status" value="1"/>
</dbReference>
<dbReference type="InterPro" id="IPR016181">
    <property type="entry name" value="Acyl_CoA_acyltransferase"/>
</dbReference>
<sequence>MGDTEPVRDYPSHWEADVVLRDGATARLRPITPEDADELKRMHAGQSETSIYLRYFTYKSELSAKDLDRFTHVDHKDRVAFVITRGGRLLGVGRYDRYGDSDAAEVAFNISDAAQGRGLGSILMEHLAVAAREHGIRRFTAEVLPENRKMLSVFQESGFEVTRRFEDGVVAVEFPIDPTARWRAVVESREHRAEARSVAELVAPESVAVVGASRDPQAVGSMVLRHILEGGFTGPVHAVNRAAGEVQGLTAHASLAEIGEEVELVVVAVPVDQVEALVPEAAAAGAAGLLVLTSGYADAGAEGLEAQRRLVSLARAHGMRVIGPASAGLVRTDPAVRLNASPYPGLAQRGPVGLFSQSGAVGAMVSAGAKRRGVGVSTSISAGNRADVSGNDAMQFFEADPHTAAVGVYLESFGNPRKFTRITRRLSRTKPVVVVRSDVTGRFLPPGHETRTTQAPEGAVDSMLDQTGVLEVHTHEAMLDLLMAVASQPLPTGRRVVLVADSLAVDRLARDAAAEAGLDVVATVGLAGSEQGVAPPAETLVASVREAVAHEQADAVVVVGRLGLHQEDDDPETVARALAEATAGARMPVLVCLTDVVSPRYAGATLGASGPVADDAEPGSLQPGVPFYPSPQQAMSVLGALADYVRWRGEDAGEPLEPADVRLHAAEDLVEAAAARAEGTELVRLSPAETEELLGHYGIAVLPSARFETADEAVAAAERLGFPVAVKAVDPHLRHRLDLGGVRLNVVDADSLRRNVEQMRRVLAPFGVTELEVQAMAPAGQACMVTALEDPLLGPVVSFGIAGDATDLLGDWVHRVPPLTDRDVARMVRAPRAAAKLEGGGGVPAVDLAALEDLVGRVSVLKDDLPQVARLRFSPVLASPEGVTVLQAEVDVANAAGRTDSARRALRGS</sequence>
<keyword evidence="5" id="KW-1185">Reference proteome</keyword>
<keyword evidence="4" id="KW-0689">Ribosomal protein</keyword>
<dbReference type="Gene3D" id="3.40.50.261">
    <property type="entry name" value="Succinyl-CoA synthetase domains"/>
    <property type="match status" value="2"/>
</dbReference>
<dbReference type="SUPFAM" id="SSF52210">
    <property type="entry name" value="Succinyl-CoA synthetase domains"/>
    <property type="match status" value="2"/>
</dbReference>
<dbReference type="Pfam" id="PF00583">
    <property type="entry name" value="Acetyltransf_1"/>
    <property type="match status" value="1"/>
</dbReference>
<gene>
    <name evidence="4" type="ORF">HDA33_000547</name>
</gene>
<name>A0A7W9JHG4_9MICC</name>
<dbReference type="InterPro" id="IPR036291">
    <property type="entry name" value="NAD(P)-bd_dom_sf"/>
</dbReference>
<dbReference type="InterPro" id="IPR016102">
    <property type="entry name" value="Succinyl-CoA_synth-like"/>
</dbReference>
<organism evidence="4 5">
    <name type="scientific">Micrococcus endophyticus</name>
    <dbReference type="NCBI Taxonomy" id="455343"/>
    <lineage>
        <taxon>Bacteria</taxon>
        <taxon>Bacillati</taxon>
        <taxon>Actinomycetota</taxon>
        <taxon>Actinomycetes</taxon>
        <taxon>Micrococcales</taxon>
        <taxon>Micrococcaceae</taxon>
        <taxon>Micrococcus</taxon>
    </lineage>
</organism>
<evidence type="ECO:0000313" key="5">
    <source>
        <dbReference type="Proteomes" id="UP000567246"/>
    </source>
</evidence>
<feature type="domain" description="ATP-grasp" evidence="2">
    <location>
        <begin position="691"/>
        <end position="894"/>
    </location>
</feature>
<evidence type="ECO:0000313" key="4">
    <source>
        <dbReference type="EMBL" id="MBB5847983.1"/>
    </source>
</evidence>
<dbReference type="Gene3D" id="3.30.470.20">
    <property type="entry name" value="ATP-grasp fold, B domain"/>
    <property type="match status" value="1"/>
</dbReference>
<evidence type="ECO:0000259" key="2">
    <source>
        <dbReference type="PROSITE" id="PS50975"/>
    </source>
</evidence>